<dbReference type="SUPFAM" id="SSF56935">
    <property type="entry name" value="Porins"/>
    <property type="match status" value="1"/>
</dbReference>
<dbReference type="Pfam" id="PF00593">
    <property type="entry name" value="TonB_dep_Rec_b-barrel"/>
    <property type="match status" value="1"/>
</dbReference>
<dbReference type="Gene3D" id="2.40.170.20">
    <property type="entry name" value="TonB-dependent receptor, beta-barrel domain"/>
    <property type="match status" value="1"/>
</dbReference>
<dbReference type="AlphaFoldDB" id="A0A3N1NFF8"/>
<comment type="similarity">
    <text evidence="4">Belongs to the TonB-dependent receptor family.</text>
</comment>
<proteinExistence type="inferred from homology"/>
<dbReference type="Pfam" id="PF07715">
    <property type="entry name" value="Plug"/>
    <property type="match status" value="1"/>
</dbReference>
<dbReference type="GO" id="GO:0009279">
    <property type="term" value="C:cell outer membrane"/>
    <property type="evidence" value="ECO:0007669"/>
    <property type="project" value="UniProtKB-SubCell"/>
</dbReference>
<dbReference type="RefSeq" id="WP_123639226.1">
    <property type="nucleotide sequence ID" value="NZ_RJUK01000002.1"/>
</dbReference>
<dbReference type="InterPro" id="IPR037066">
    <property type="entry name" value="Plug_dom_sf"/>
</dbReference>
<feature type="signal peptide" evidence="5">
    <location>
        <begin position="1"/>
        <end position="40"/>
    </location>
</feature>
<keyword evidence="3" id="KW-0998">Cell outer membrane</keyword>
<dbReference type="OrthoDB" id="8727862at2"/>
<keyword evidence="8" id="KW-0675">Receptor</keyword>
<comment type="subcellular location">
    <subcellularLocation>
        <location evidence="1 4">Cell outer membrane</location>
    </subcellularLocation>
</comment>
<evidence type="ECO:0000313" key="8">
    <source>
        <dbReference type="EMBL" id="ROQ18634.1"/>
    </source>
</evidence>
<dbReference type="InterPro" id="IPR010104">
    <property type="entry name" value="TonB_rcpt_bac"/>
</dbReference>
<gene>
    <name evidence="8" type="ORF">EDC38_2862</name>
</gene>
<dbReference type="Proteomes" id="UP000273643">
    <property type="component" value="Unassembled WGS sequence"/>
</dbReference>
<sequence length="978" mass="108643">MTSNCLTQGRSTRARHQFFRRSALAIALASAGLSAGQVMAQDNQEQGAGALEEILVTGAIRDTLRNSVEIKRDATTIVDALSASEMGALPDLSVAETLERITGVTGDRFKGNSSEISVRGLGPFLGASTYNGREVSSGSGNRSVAFSQFPSELVNGAVVYKAQQASLLEGGVAGVIDLRSLRPIDFGKRRIQGEVKANYNEYDAKLNGDDGIGYRGSLSFTDVFDTEIGTIGVALGYAGHESSTPEESYNTSSTLRNCNSDYVADQGGSGGWNPCSWSDDNAAAGDGAAADGPYYFVPNLQYFRQMESEEERNAFMGTVQWQPNDDWDITLDVQESDRFYYEDRHDLYIDDGRNNITNWETNDAHALTSYTGYSRFSTYGEYRERDEQYSGGGLNIEWNATDRLLLRTDLSVSDTTRYQETWQTRFRSDRYFFDWEANGDDWPLINRVYSDLDDPENTQVERSSFDDYSFYDGGSSDGRRARYREFLIEDTINAFRFEGEYSFDQGFITSIDAGVRVSEHDHNNYSEDTWAVQQEENTYADVEDVGANCGTDFPQSGYGEDTSVTYDTWATYDTLCAFDRMVGNEDWSLTPEAPSSGDVVLSEEVTSAFVMANFESEWGGVPVTGNFGVRVVETDVTSEGYRQSFIVETTGAGTDEDPLSFLITEDTDTLTQETYTNSYTNVLPSVNVNFLLREDLELRTALYKAVSRPDMWWLGAGRDLNLGGGEEEYASIEEAVAEGSVTAFGNPNMESIESENFDISLGWYPSEDTAISAALYHKRFNAGLDTADDVYETFVINGQPAEMEVNGIIENTGEESTINGIELTVQHGFTSLPEPFDGLGFSAGVNFADTDFEYPENGSEITDDIDIAPANLPGFSDESYNVEGYWEKYGASARLSYKYRSEYLKPFGSNFGQTNRYVQGHDSLDLSLAYNLNANLQIKLQALNLANDAYVEYRVAEDAFNRIEYSGRKFFLGLRFRM</sequence>
<feature type="chain" id="PRO_5018218204" evidence="5">
    <location>
        <begin position="41"/>
        <end position="978"/>
    </location>
</feature>
<keyword evidence="2 4" id="KW-0472">Membrane</keyword>
<comment type="caution">
    <text evidence="8">The sequence shown here is derived from an EMBL/GenBank/DDBJ whole genome shotgun (WGS) entry which is preliminary data.</text>
</comment>
<evidence type="ECO:0000256" key="2">
    <source>
        <dbReference type="ARBA" id="ARBA00023136"/>
    </source>
</evidence>
<accession>A0A3N1NFF8</accession>
<evidence type="ECO:0000256" key="3">
    <source>
        <dbReference type="ARBA" id="ARBA00023237"/>
    </source>
</evidence>
<keyword evidence="4" id="KW-0798">TonB box</keyword>
<evidence type="ECO:0000313" key="9">
    <source>
        <dbReference type="Proteomes" id="UP000273643"/>
    </source>
</evidence>
<keyword evidence="5" id="KW-0732">Signal</keyword>
<feature type="domain" description="TonB-dependent receptor-like beta-barrel" evidence="6">
    <location>
        <begin position="411"/>
        <end position="945"/>
    </location>
</feature>
<name>A0A3N1NFF8_9GAMM</name>
<dbReference type="InterPro" id="IPR036942">
    <property type="entry name" value="Beta-barrel_TonB_sf"/>
</dbReference>
<keyword evidence="9" id="KW-1185">Reference proteome</keyword>
<protein>
    <submittedName>
        <fullName evidence="8">TonB-dependent receptor</fullName>
    </submittedName>
</protein>
<dbReference type="InterPro" id="IPR012910">
    <property type="entry name" value="Plug_dom"/>
</dbReference>
<dbReference type="NCBIfam" id="TIGR01782">
    <property type="entry name" value="TonB-Xanth-Caul"/>
    <property type="match status" value="1"/>
</dbReference>
<dbReference type="PANTHER" id="PTHR40980">
    <property type="entry name" value="PLUG DOMAIN-CONTAINING PROTEIN"/>
    <property type="match status" value="1"/>
</dbReference>
<dbReference type="InterPro" id="IPR000531">
    <property type="entry name" value="Beta-barrel_TonB"/>
</dbReference>
<evidence type="ECO:0000256" key="1">
    <source>
        <dbReference type="ARBA" id="ARBA00004442"/>
    </source>
</evidence>
<evidence type="ECO:0000256" key="4">
    <source>
        <dbReference type="RuleBase" id="RU003357"/>
    </source>
</evidence>
<evidence type="ECO:0000259" key="7">
    <source>
        <dbReference type="Pfam" id="PF07715"/>
    </source>
</evidence>
<reference evidence="8 9" key="1">
    <citation type="submission" date="2018-11" db="EMBL/GenBank/DDBJ databases">
        <title>Genomic Encyclopedia of Type Strains, Phase IV (KMG-IV): sequencing the most valuable type-strain genomes for metagenomic binning, comparative biology and taxonomic classification.</title>
        <authorList>
            <person name="Goeker M."/>
        </authorList>
    </citation>
    <scope>NUCLEOTIDE SEQUENCE [LARGE SCALE GENOMIC DNA]</scope>
    <source>
        <strain evidence="8 9">DSM 16974</strain>
    </source>
</reference>
<evidence type="ECO:0000256" key="5">
    <source>
        <dbReference type="SAM" id="SignalP"/>
    </source>
</evidence>
<dbReference type="EMBL" id="RJUK01000002">
    <property type="protein sequence ID" value="ROQ18634.1"/>
    <property type="molecule type" value="Genomic_DNA"/>
</dbReference>
<dbReference type="Gene3D" id="2.170.130.10">
    <property type="entry name" value="TonB-dependent receptor, plug domain"/>
    <property type="match status" value="1"/>
</dbReference>
<feature type="domain" description="TonB-dependent receptor plug" evidence="7">
    <location>
        <begin position="71"/>
        <end position="174"/>
    </location>
</feature>
<evidence type="ECO:0000259" key="6">
    <source>
        <dbReference type="Pfam" id="PF00593"/>
    </source>
</evidence>
<organism evidence="8 9">
    <name type="scientific">Marinimicrobium koreense</name>
    <dbReference type="NCBI Taxonomy" id="306545"/>
    <lineage>
        <taxon>Bacteria</taxon>
        <taxon>Pseudomonadati</taxon>
        <taxon>Pseudomonadota</taxon>
        <taxon>Gammaproteobacteria</taxon>
        <taxon>Cellvibrionales</taxon>
        <taxon>Cellvibrionaceae</taxon>
        <taxon>Marinimicrobium</taxon>
    </lineage>
</organism>
<dbReference type="PANTHER" id="PTHR40980:SF3">
    <property type="entry name" value="TONB-DEPENDENT RECEPTOR-LIKE BETA-BARREL DOMAIN-CONTAINING PROTEIN"/>
    <property type="match status" value="1"/>
</dbReference>